<dbReference type="SMART" id="SM00066">
    <property type="entry name" value="GAL4"/>
    <property type="match status" value="1"/>
</dbReference>
<keyword evidence="2" id="KW-0539">Nucleus</keyword>
<dbReference type="AlphaFoldDB" id="A0A3D8R298"/>
<evidence type="ECO:0000259" key="4">
    <source>
        <dbReference type="PROSITE" id="PS50048"/>
    </source>
</evidence>
<dbReference type="GO" id="GO:0045944">
    <property type="term" value="P:positive regulation of transcription by RNA polymerase II"/>
    <property type="evidence" value="ECO:0007669"/>
    <property type="project" value="TreeGrafter"/>
</dbReference>
<dbReference type="InterPro" id="IPR036864">
    <property type="entry name" value="Zn2-C6_fun-type_DNA-bd_sf"/>
</dbReference>
<dbReference type="Proteomes" id="UP000256645">
    <property type="component" value="Unassembled WGS sequence"/>
</dbReference>
<gene>
    <name evidence="5" type="ORF">BP6252_09466</name>
</gene>
<reference evidence="5 6" key="1">
    <citation type="journal article" date="2018" name="IMA Fungus">
        <title>IMA Genome-F 9: Draft genome sequence of Annulohypoxylon stygium, Aspergillus mulundensis, Berkeleyomyces basicola (syn. Thielaviopsis basicola), Ceratocystis smalleyi, two Cercospora beticola strains, Coleophoma cylindrospora, Fusarium fracticaudum, Phialophora cf. hyalina, and Morchella septimelata.</title>
        <authorList>
            <person name="Wingfield B.D."/>
            <person name="Bills G.F."/>
            <person name="Dong Y."/>
            <person name="Huang W."/>
            <person name="Nel W.J."/>
            <person name="Swalarsk-Parry B.S."/>
            <person name="Vaghefi N."/>
            <person name="Wilken P.M."/>
            <person name="An Z."/>
            <person name="de Beer Z.W."/>
            <person name="De Vos L."/>
            <person name="Chen L."/>
            <person name="Duong T.A."/>
            <person name="Gao Y."/>
            <person name="Hammerbacher A."/>
            <person name="Kikkert J.R."/>
            <person name="Li Y."/>
            <person name="Li H."/>
            <person name="Li K."/>
            <person name="Li Q."/>
            <person name="Liu X."/>
            <person name="Ma X."/>
            <person name="Naidoo K."/>
            <person name="Pethybridge S.J."/>
            <person name="Sun J."/>
            <person name="Steenkamp E.T."/>
            <person name="van der Nest M.A."/>
            <person name="van Wyk S."/>
            <person name="Wingfield M.J."/>
            <person name="Xiong C."/>
            <person name="Yue Q."/>
            <person name="Zhang X."/>
        </authorList>
    </citation>
    <scope>NUCLEOTIDE SEQUENCE [LARGE SCALE GENOMIC DNA]</scope>
    <source>
        <strain evidence="5 6">BP6252</strain>
    </source>
</reference>
<evidence type="ECO:0000313" key="6">
    <source>
        <dbReference type="Proteomes" id="UP000256645"/>
    </source>
</evidence>
<proteinExistence type="predicted"/>
<keyword evidence="6" id="KW-1185">Reference proteome</keyword>
<dbReference type="GO" id="GO:0008270">
    <property type="term" value="F:zinc ion binding"/>
    <property type="evidence" value="ECO:0007669"/>
    <property type="project" value="InterPro"/>
</dbReference>
<protein>
    <recommendedName>
        <fullName evidence="4">Zn(2)-C6 fungal-type domain-containing protein</fullName>
    </recommendedName>
</protein>
<dbReference type="InterPro" id="IPR021858">
    <property type="entry name" value="Fun_TF"/>
</dbReference>
<evidence type="ECO:0000313" key="5">
    <source>
        <dbReference type="EMBL" id="RDW68070.1"/>
    </source>
</evidence>
<sequence length="695" mass="78873">MFRPQTQTLVQQYHVPEPEVDMSWSENTTPDYDDIEEIIRQPPSRVSAPSENRIRIMRDPIKKRRRTDEVPRTGWTGGEYHDFAGPLNMRCSIDGSDGSSSTALTIITSASSSCGDPWSASGIIEEDGEEANGDWDGDDAGEDKDDEAEDGSILLPKIEPIDEEVDMAEVKEATIEESPRTAKRPRGRPRKYPKPTPESLAKVAKGRSKTGCVTCRRRKKKCDEAKPRCMNCEKNNAVCEGYPERSIWKSGKEKRAEEGTVAGTYGRNTGELIASTARIRRVSIPNIQLNPVLHAIETDGDRLFFHHYIYRLSCIFTVEGEKKNAFKDMMLPLAVQHEGLMHSILALAGRHINYRSNYGVKLLKDHPEVKESELQERCEYHKARAVKLFCDSKQQGEDVDDQIVSARFGQMICMVMDTLSNTDQPGVHRIHLQGYQRLIREHPPRDQEFLGFIKEFFDYHIRMDDLIYLPPSTDYSVQPVEHQVEIGPVPPVDFKLPDPNSGDERMLGVCDGLLLMMSHITVIRNTIRSNIAAGVDPPVDCGCLCEAADIDREIRAWEPAMPPSDPRYPAALLYKQMAWVYLFRTIYVNGAAYHERLKPAVDAGLDILRHIPPSDQSQTLLLAPIFVLGCASYEDSQRQEIRKAIAIVKDYMQYRNSDSALEVLEEMWRLMDAKDPRSWDWQSVARRMGRDFLAT</sequence>
<evidence type="ECO:0000256" key="3">
    <source>
        <dbReference type="SAM" id="MobiDB-lite"/>
    </source>
</evidence>
<dbReference type="Pfam" id="PF00172">
    <property type="entry name" value="Zn_clus"/>
    <property type="match status" value="1"/>
</dbReference>
<dbReference type="PANTHER" id="PTHR37534:SF38">
    <property type="entry name" value="ZN(2)-C6 FUNGAL-TYPE DOMAIN-CONTAINING PROTEIN"/>
    <property type="match status" value="1"/>
</dbReference>
<dbReference type="STRING" id="1849047.A0A3D8R298"/>
<feature type="compositionally biased region" description="Acidic residues" evidence="3">
    <location>
        <begin position="127"/>
        <end position="150"/>
    </location>
</feature>
<dbReference type="CDD" id="cd00067">
    <property type="entry name" value="GAL4"/>
    <property type="match status" value="1"/>
</dbReference>
<organism evidence="5 6">
    <name type="scientific">Coleophoma cylindrospora</name>
    <dbReference type="NCBI Taxonomy" id="1849047"/>
    <lineage>
        <taxon>Eukaryota</taxon>
        <taxon>Fungi</taxon>
        <taxon>Dikarya</taxon>
        <taxon>Ascomycota</taxon>
        <taxon>Pezizomycotina</taxon>
        <taxon>Leotiomycetes</taxon>
        <taxon>Helotiales</taxon>
        <taxon>Dermateaceae</taxon>
        <taxon>Coleophoma</taxon>
    </lineage>
</organism>
<dbReference type="GO" id="GO:0000981">
    <property type="term" value="F:DNA-binding transcription factor activity, RNA polymerase II-specific"/>
    <property type="evidence" value="ECO:0007669"/>
    <property type="project" value="InterPro"/>
</dbReference>
<evidence type="ECO:0000256" key="1">
    <source>
        <dbReference type="ARBA" id="ARBA00004123"/>
    </source>
</evidence>
<dbReference type="Pfam" id="PF11951">
    <property type="entry name" value="Fungal_trans_2"/>
    <property type="match status" value="1"/>
</dbReference>
<comment type="caution">
    <text evidence="5">The sequence shown here is derived from an EMBL/GenBank/DDBJ whole genome shotgun (WGS) entry which is preliminary data.</text>
</comment>
<dbReference type="PROSITE" id="PS00463">
    <property type="entry name" value="ZN2_CY6_FUNGAL_1"/>
    <property type="match status" value="1"/>
</dbReference>
<dbReference type="OrthoDB" id="3509362at2759"/>
<feature type="region of interest" description="Disordered" evidence="3">
    <location>
        <begin position="127"/>
        <end position="205"/>
    </location>
</feature>
<dbReference type="GO" id="GO:0000976">
    <property type="term" value="F:transcription cis-regulatory region binding"/>
    <property type="evidence" value="ECO:0007669"/>
    <property type="project" value="TreeGrafter"/>
</dbReference>
<feature type="compositionally biased region" description="Basic and acidic residues" evidence="3">
    <location>
        <begin position="168"/>
        <end position="180"/>
    </location>
</feature>
<dbReference type="SUPFAM" id="SSF57701">
    <property type="entry name" value="Zn2/Cys6 DNA-binding domain"/>
    <property type="match status" value="1"/>
</dbReference>
<feature type="compositionally biased region" description="Basic residues" evidence="3">
    <location>
        <begin position="181"/>
        <end position="193"/>
    </location>
</feature>
<name>A0A3D8R298_9HELO</name>
<dbReference type="Gene3D" id="4.10.240.10">
    <property type="entry name" value="Zn(2)-C6 fungal-type DNA-binding domain"/>
    <property type="match status" value="1"/>
</dbReference>
<dbReference type="PANTHER" id="PTHR37534">
    <property type="entry name" value="TRANSCRIPTIONAL ACTIVATOR PROTEIN UGA3"/>
    <property type="match status" value="1"/>
</dbReference>
<evidence type="ECO:0000256" key="2">
    <source>
        <dbReference type="ARBA" id="ARBA00023242"/>
    </source>
</evidence>
<comment type="subcellular location">
    <subcellularLocation>
        <location evidence="1">Nucleus</location>
    </subcellularLocation>
</comment>
<dbReference type="InterPro" id="IPR001138">
    <property type="entry name" value="Zn2Cys6_DnaBD"/>
</dbReference>
<accession>A0A3D8R298</accession>
<dbReference type="GO" id="GO:0005634">
    <property type="term" value="C:nucleus"/>
    <property type="evidence" value="ECO:0007669"/>
    <property type="project" value="UniProtKB-SubCell"/>
</dbReference>
<dbReference type="EMBL" id="PDLM01000010">
    <property type="protein sequence ID" value="RDW68070.1"/>
    <property type="molecule type" value="Genomic_DNA"/>
</dbReference>
<feature type="domain" description="Zn(2)-C6 fungal-type" evidence="4">
    <location>
        <begin position="211"/>
        <end position="239"/>
    </location>
</feature>
<dbReference type="PROSITE" id="PS50048">
    <property type="entry name" value="ZN2_CY6_FUNGAL_2"/>
    <property type="match status" value="1"/>
</dbReference>